<dbReference type="EMBL" id="JAXIOK010000003">
    <property type="protein sequence ID" value="KAK4776214.1"/>
    <property type="molecule type" value="Genomic_DNA"/>
</dbReference>
<keyword evidence="2" id="KW-1133">Transmembrane helix</keyword>
<dbReference type="Proteomes" id="UP001345219">
    <property type="component" value="Chromosome 18"/>
</dbReference>
<proteinExistence type="predicted"/>
<reference evidence="3 4" key="1">
    <citation type="journal article" date="2023" name="Hortic Res">
        <title>Pangenome of water caltrop reveals structural variations and asymmetric subgenome divergence after allopolyploidization.</title>
        <authorList>
            <person name="Zhang X."/>
            <person name="Chen Y."/>
            <person name="Wang L."/>
            <person name="Yuan Y."/>
            <person name="Fang M."/>
            <person name="Shi L."/>
            <person name="Lu R."/>
            <person name="Comes H.P."/>
            <person name="Ma Y."/>
            <person name="Chen Y."/>
            <person name="Huang G."/>
            <person name="Zhou Y."/>
            <person name="Zheng Z."/>
            <person name="Qiu Y."/>
        </authorList>
    </citation>
    <scope>NUCLEOTIDE SEQUENCE [LARGE SCALE GENOMIC DNA]</scope>
    <source>
        <tissue evidence="3">Roots</tissue>
    </source>
</reference>
<keyword evidence="2" id="KW-0472">Membrane</keyword>
<sequence length="290" mass="32208">MSSATKSKKNPMERANRIMRRSIFTFLKNIQHFTFCTRIILLLLPFSVSSLIMQALFFRRSLGPLFHHLPSSVCLLSSCFAASVFFLVKAKSSILQILNPPEEKAFLPCSSGSWVHHKPLLQIQSSSLLLLCLFSVWYGSMRSLLQFHVTILLGTIHYMICTNVTVVFNLAFVMSKTQNLPACAAIQEAIFMKIRDPTTMLLALASSTGYAAIEALFRYRVVRAPSVAGRSIEGLLIAYLYSVIIVLDTIACFLVVSGCGREPKSSSASNEIETEDVENLSSPAEVRINL</sequence>
<organism evidence="3 4">
    <name type="scientific">Trapa incisa</name>
    <dbReference type="NCBI Taxonomy" id="236973"/>
    <lineage>
        <taxon>Eukaryota</taxon>
        <taxon>Viridiplantae</taxon>
        <taxon>Streptophyta</taxon>
        <taxon>Embryophyta</taxon>
        <taxon>Tracheophyta</taxon>
        <taxon>Spermatophyta</taxon>
        <taxon>Magnoliopsida</taxon>
        <taxon>eudicotyledons</taxon>
        <taxon>Gunneridae</taxon>
        <taxon>Pentapetalae</taxon>
        <taxon>rosids</taxon>
        <taxon>malvids</taxon>
        <taxon>Myrtales</taxon>
        <taxon>Lythraceae</taxon>
        <taxon>Trapa</taxon>
    </lineage>
</organism>
<evidence type="ECO:0000313" key="3">
    <source>
        <dbReference type="EMBL" id="KAK4776214.1"/>
    </source>
</evidence>
<dbReference type="AlphaFoldDB" id="A0AAN7L1V2"/>
<comment type="caution">
    <text evidence="3">The sequence shown here is derived from an EMBL/GenBank/DDBJ whole genome shotgun (WGS) entry which is preliminary data.</text>
</comment>
<name>A0AAN7L1V2_9MYRT</name>
<protein>
    <submittedName>
        <fullName evidence="3">Uncharacterized protein</fullName>
    </submittedName>
</protein>
<evidence type="ECO:0000256" key="2">
    <source>
        <dbReference type="SAM" id="Phobius"/>
    </source>
</evidence>
<feature type="transmembrane region" description="Helical" evidence="2">
    <location>
        <begin position="237"/>
        <end position="256"/>
    </location>
</feature>
<feature type="transmembrane region" description="Helical" evidence="2">
    <location>
        <begin position="66"/>
        <end position="88"/>
    </location>
</feature>
<gene>
    <name evidence="3" type="ORF">SAY87_024175</name>
</gene>
<keyword evidence="4" id="KW-1185">Reference proteome</keyword>
<evidence type="ECO:0000256" key="1">
    <source>
        <dbReference type="SAM" id="MobiDB-lite"/>
    </source>
</evidence>
<feature type="transmembrane region" description="Helical" evidence="2">
    <location>
        <begin position="151"/>
        <end position="172"/>
    </location>
</feature>
<accession>A0AAN7L1V2</accession>
<evidence type="ECO:0000313" key="4">
    <source>
        <dbReference type="Proteomes" id="UP001345219"/>
    </source>
</evidence>
<feature type="transmembrane region" description="Helical" evidence="2">
    <location>
        <begin position="120"/>
        <end position="139"/>
    </location>
</feature>
<feature type="region of interest" description="Disordered" evidence="1">
    <location>
        <begin position="262"/>
        <end position="290"/>
    </location>
</feature>
<feature type="transmembrane region" description="Helical" evidence="2">
    <location>
        <begin position="200"/>
        <end position="217"/>
    </location>
</feature>
<keyword evidence="2" id="KW-0812">Transmembrane</keyword>